<dbReference type="PANTHER" id="PTHR30298:SF0">
    <property type="entry name" value="PROTEIN YBFL-RELATED"/>
    <property type="match status" value="1"/>
</dbReference>
<sequence>MQLLELEGCLVTIDAMGCQKEIAKQIVEKEADYLLALKANQSILFEQVKQLLQPEISRQIA</sequence>
<protein>
    <recommendedName>
        <fullName evidence="3">Transposase IS4-like domain-containing protein</fullName>
    </recommendedName>
</protein>
<dbReference type="InterPro" id="IPR047647">
    <property type="entry name" value="ISAs1_transpos"/>
</dbReference>
<dbReference type="NCBIfam" id="NF033564">
    <property type="entry name" value="transpos_ISAs1"/>
    <property type="match status" value="1"/>
</dbReference>
<evidence type="ECO:0000313" key="2">
    <source>
        <dbReference type="Proteomes" id="UP000076486"/>
    </source>
</evidence>
<reference evidence="1 2" key="1">
    <citation type="submission" date="2013-07" db="EMBL/GenBank/DDBJ databases">
        <title>Comparative Genomic and Metabolomic Analysis of Twelve Strains of Pseudoalteromonas luteoviolacea.</title>
        <authorList>
            <person name="Vynne N.G."/>
            <person name="Mansson M."/>
            <person name="Gram L."/>
        </authorList>
    </citation>
    <scope>NUCLEOTIDE SEQUENCE [LARGE SCALE GENOMIC DNA]</scope>
    <source>
        <strain evidence="1 2">CPMOR-1</strain>
    </source>
</reference>
<dbReference type="InterPro" id="IPR051698">
    <property type="entry name" value="Transposase_11-like"/>
</dbReference>
<dbReference type="EMBL" id="AUYC01000012">
    <property type="protein sequence ID" value="KZN66535.1"/>
    <property type="molecule type" value="Genomic_DNA"/>
</dbReference>
<dbReference type="PATRIC" id="fig|1365248.3.peg.505"/>
<dbReference type="PANTHER" id="PTHR30298">
    <property type="entry name" value="H REPEAT-ASSOCIATED PREDICTED TRANSPOSASE"/>
    <property type="match status" value="1"/>
</dbReference>
<proteinExistence type="predicted"/>
<dbReference type="Proteomes" id="UP000076486">
    <property type="component" value="Unassembled WGS sequence"/>
</dbReference>
<dbReference type="AlphaFoldDB" id="A0A167MK38"/>
<name>A0A167MK38_9GAMM</name>
<gene>
    <name evidence="1" type="ORF">N473_09080</name>
</gene>
<organism evidence="1 2">
    <name type="scientific">Pseudoalteromonas luteoviolacea CPMOR-1</name>
    <dbReference type="NCBI Taxonomy" id="1365248"/>
    <lineage>
        <taxon>Bacteria</taxon>
        <taxon>Pseudomonadati</taxon>
        <taxon>Pseudomonadota</taxon>
        <taxon>Gammaproteobacteria</taxon>
        <taxon>Alteromonadales</taxon>
        <taxon>Pseudoalteromonadaceae</taxon>
        <taxon>Pseudoalteromonas</taxon>
    </lineage>
</organism>
<accession>A0A167MK38</accession>
<evidence type="ECO:0008006" key="3">
    <source>
        <dbReference type="Google" id="ProtNLM"/>
    </source>
</evidence>
<evidence type="ECO:0000313" key="1">
    <source>
        <dbReference type="EMBL" id="KZN66535.1"/>
    </source>
</evidence>
<comment type="caution">
    <text evidence="1">The sequence shown here is derived from an EMBL/GenBank/DDBJ whole genome shotgun (WGS) entry which is preliminary data.</text>
</comment>